<name>A0A2K1ZYL0_POPTR</name>
<organism evidence="1 2">
    <name type="scientific">Populus trichocarpa</name>
    <name type="common">Western balsam poplar</name>
    <name type="synonym">Populus balsamifera subsp. trichocarpa</name>
    <dbReference type="NCBI Taxonomy" id="3694"/>
    <lineage>
        <taxon>Eukaryota</taxon>
        <taxon>Viridiplantae</taxon>
        <taxon>Streptophyta</taxon>
        <taxon>Embryophyta</taxon>
        <taxon>Tracheophyta</taxon>
        <taxon>Spermatophyta</taxon>
        <taxon>Magnoliopsida</taxon>
        <taxon>eudicotyledons</taxon>
        <taxon>Gunneridae</taxon>
        <taxon>Pentapetalae</taxon>
        <taxon>rosids</taxon>
        <taxon>fabids</taxon>
        <taxon>Malpighiales</taxon>
        <taxon>Salicaceae</taxon>
        <taxon>Saliceae</taxon>
        <taxon>Populus</taxon>
    </lineage>
</organism>
<gene>
    <name evidence="1" type="ORF">POPTR_006G077700</name>
</gene>
<reference evidence="1 2" key="1">
    <citation type="journal article" date="2006" name="Science">
        <title>The genome of black cottonwood, Populus trichocarpa (Torr. &amp; Gray).</title>
        <authorList>
            <person name="Tuskan G.A."/>
            <person name="Difazio S."/>
            <person name="Jansson S."/>
            <person name="Bohlmann J."/>
            <person name="Grigoriev I."/>
            <person name="Hellsten U."/>
            <person name="Putnam N."/>
            <person name="Ralph S."/>
            <person name="Rombauts S."/>
            <person name="Salamov A."/>
            <person name="Schein J."/>
            <person name="Sterck L."/>
            <person name="Aerts A."/>
            <person name="Bhalerao R.R."/>
            <person name="Bhalerao R.P."/>
            <person name="Blaudez D."/>
            <person name="Boerjan W."/>
            <person name="Brun A."/>
            <person name="Brunner A."/>
            <person name="Busov V."/>
            <person name="Campbell M."/>
            <person name="Carlson J."/>
            <person name="Chalot M."/>
            <person name="Chapman J."/>
            <person name="Chen G.L."/>
            <person name="Cooper D."/>
            <person name="Coutinho P.M."/>
            <person name="Couturier J."/>
            <person name="Covert S."/>
            <person name="Cronk Q."/>
            <person name="Cunningham R."/>
            <person name="Davis J."/>
            <person name="Degroeve S."/>
            <person name="Dejardin A."/>
            <person name="Depamphilis C."/>
            <person name="Detter J."/>
            <person name="Dirks B."/>
            <person name="Dubchak I."/>
            <person name="Duplessis S."/>
            <person name="Ehlting J."/>
            <person name="Ellis B."/>
            <person name="Gendler K."/>
            <person name="Goodstein D."/>
            <person name="Gribskov M."/>
            <person name="Grimwood J."/>
            <person name="Groover A."/>
            <person name="Gunter L."/>
            <person name="Hamberger B."/>
            <person name="Heinze B."/>
            <person name="Helariutta Y."/>
            <person name="Henrissat B."/>
            <person name="Holligan D."/>
            <person name="Holt R."/>
            <person name="Huang W."/>
            <person name="Islam-Faridi N."/>
            <person name="Jones S."/>
            <person name="Jones-Rhoades M."/>
            <person name="Jorgensen R."/>
            <person name="Joshi C."/>
            <person name="Kangasjarvi J."/>
            <person name="Karlsson J."/>
            <person name="Kelleher C."/>
            <person name="Kirkpatrick R."/>
            <person name="Kirst M."/>
            <person name="Kohler A."/>
            <person name="Kalluri U."/>
            <person name="Larimer F."/>
            <person name="Leebens-Mack J."/>
            <person name="Leple J.C."/>
            <person name="Locascio P."/>
            <person name="Lou Y."/>
            <person name="Lucas S."/>
            <person name="Martin F."/>
            <person name="Montanini B."/>
            <person name="Napoli C."/>
            <person name="Nelson D.R."/>
            <person name="Nelson C."/>
            <person name="Nieminen K."/>
            <person name="Nilsson O."/>
            <person name="Pereda V."/>
            <person name="Peter G."/>
            <person name="Philippe R."/>
            <person name="Pilate G."/>
            <person name="Poliakov A."/>
            <person name="Razumovskaya J."/>
            <person name="Richardson P."/>
            <person name="Rinaldi C."/>
            <person name="Ritland K."/>
            <person name="Rouze P."/>
            <person name="Ryaboy D."/>
            <person name="Schmutz J."/>
            <person name="Schrader J."/>
            <person name="Segerman B."/>
            <person name="Shin H."/>
            <person name="Siddiqui A."/>
            <person name="Sterky F."/>
            <person name="Terry A."/>
            <person name="Tsai C.J."/>
            <person name="Uberbacher E."/>
            <person name="Unneberg P."/>
            <person name="Vahala J."/>
            <person name="Wall K."/>
            <person name="Wessler S."/>
            <person name="Yang G."/>
            <person name="Yin T."/>
            <person name="Douglas C."/>
            <person name="Marra M."/>
            <person name="Sandberg G."/>
            <person name="Van de Peer Y."/>
            <person name="Rokhsar D."/>
        </authorList>
    </citation>
    <scope>NUCLEOTIDE SEQUENCE [LARGE SCALE GENOMIC DNA]</scope>
    <source>
        <strain evidence="2">cv. Nisqually</strain>
    </source>
</reference>
<proteinExistence type="predicted"/>
<protein>
    <submittedName>
        <fullName evidence="1">Uncharacterized protein</fullName>
    </submittedName>
</protein>
<dbReference type="Proteomes" id="UP000006729">
    <property type="component" value="Chromosome 6"/>
</dbReference>
<accession>A0A2K1ZYL0</accession>
<dbReference type="EMBL" id="CM009295">
    <property type="protein sequence ID" value="PNT30361.1"/>
    <property type="molecule type" value="Genomic_DNA"/>
</dbReference>
<sequence>MLPSISPTAEAQLLMDISLASEMASPPLNVDMNKQASSLGELKHNVPLQGTPRGRLEGLIQDCFSHTFEVYFLGS</sequence>
<evidence type="ECO:0000313" key="1">
    <source>
        <dbReference type="EMBL" id="PNT30361.1"/>
    </source>
</evidence>
<evidence type="ECO:0000313" key="2">
    <source>
        <dbReference type="Proteomes" id="UP000006729"/>
    </source>
</evidence>
<dbReference type="AlphaFoldDB" id="A0A2K1ZYL0"/>
<keyword evidence="2" id="KW-1185">Reference proteome</keyword>
<dbReference type="InParanoid" id="A0A2K1ZYL0"/>